<proteinExistence type="predicted"/>
<dbReference type="Gramene" id="mRNA:HanXRQr2_Chr04g0160051">
    <property type="protein sequence ID" value="mRNA:HanXRQr2_Chr04g0160051"/>
    <property type="gene ID" value="HanXRQr2_Chr04g0160051"/>
</dbReference>
<evidence type="ECO:0000313" key="1">
    <source>
        <dbReference type="EMBL" id="KAF5809676.1"/>
    </source>
</evidence>
<sequence>MLWMKYNGIINVANSILNSIDLDQTVANLMVTARSDGYTQGYAECTQHVTNALRVDWDTSISTTCGVDIGAAHTSAKVEYNNMRLPVMDLVTTALQSEDFVNQLKEIFPDEADASDEEDLE</sequence>
<keyword evidence="2" id="KW-1185">Reference proteome</keyword>
<gene>
    <name evidence="1" type="ORF">HanXRQr2_Chr04g0160051</name>
</gene>
<organism evidence="1 2">
    <name type="scientific">Helianthus annuus</name>
    <name type="common">Common sunflower</name>
    <dbReference type="NCBI Taxonomy" id="4232"/>
    <lineage>
        <taxon>Eukaryota</taxon>
        <taxon>Viridiplantae</taxon>
        <taxon>Streptophyta</taxon>
        <taxon>Embryophyta</taxon>
        <taxon>Tracheophyta</taxon>
        <taxon>Spermatophyta</taxon>
        <taxon>Magnoliopsida</taxon>
        <taxon>eudicotyledons</taxon>
        <taxon>Gunneridae</taxon>
        <taxon>Pentapetalae</taxon>
        <taxon>asterids</taxon>
        <taxon>campanulids</taxon>
        <taxon>Asterales</taxon>
        <taxon>Asteraceae</taxon>
        <taxon>Asteroideae</taxon>
        <taxon>Heliantheae alliance</taxon>
        <taxon>Heliantheae</taxon>
        <taxon>Helianthus</taxon>
    </lineage>
</organism>
<reference evidence="1" key="1">
    <citation type="journal article" date="2017" name="Nature">
        <title>The sunflower genome provides insights into oil metabolism, flowering and Asterid evolution.</title>
        <authorList>
            <person name="Badouin H."/>
            <person name="Gouzy J."/>
            <person name="Grassa C.J."/>
            <person name="Murat F."/>
            <person name="Staton S.E."/>
            <person name="Cottret L."/>
            <person name="Lelandais-Briere C."/>
            <person name="Owens G.L."/>
            <person name="Carrere S."/>
            <person name="Mayjonade B."/>
            <person name="Legrand L."/>
            <person name="Gill N."/>
            <person name="Kane N.C."/>
            <person name="Bowers J.E."/>
            <person name="Hubner S."/>
            <person name="Bellec A."/>
            <person name="Berard A."/>
            <person name="Berges H."/>
            <person name="Blanchet N."/>
            <person name="Boniface M.C."/>
            <person name="Brunel D."/>
            <person name="Catrice O."/>
            <person name="Chaidir N."/>
            <person name="Claudel C."/>
            <person name="Donnadieu C."/>
            <person name="Faraut T."/>
            <person name="Fievet G."/>
            <person name="Helmstetter N."/>
            <person name="King M."/>
            <person name="Knapp S.J."/>
            <person name="Lai Z."/>
            <person name="Le Paslier M.C."/>
            <person name="Lippi Y."/>
            <person name="Lorenzon L."/>
            <person name="Mandel J.R."/>
            <person name="Marage G."/>
            <person name="Marchand G."/>
            <person name="Marquand E."/>
            <person name="Bret-Mestries E."/>
            <person name="Morien E."/>
            <person name="Nambeesan S."/>
            <person name="Nguyen T."/>
            <person name="Pegot-Espagnet P."/>
            <person name="Pouilly N."/>
            <person name="Raftis F."/>
            <person name="Sallet E."/>
            <person name="Schiex T."/>
            <person name="Thomas J."/>
            <person name="Vandecasteele C."/>
            <person name="Vares D."/>
            <person name="Vear F."/>
            <person name="Vautrin S."/>
            <person name="Crespi M."/>
            <person name="Mangin B."/>
            <person name="Burke J.M."/>
            <person name="Salse J."/>
            <person name="Munos S."/>
            <person name="Vincourt P."/>
            <person name="Rieseberg L.H."/>
            <person name="Langlade N.B."/>
        </authorList>
    </citation>
    <scope>NUCLEOTIDE SEQUENCE</scope>
    <source>
        <tissue evidence="1">Leaves</tissue>
    </source>
</reference>
<name>A0A9K3NRA4_HELAN</name>
<evidence type="ECO:0000313" key="2">
    <source>
        <dbReference type="Proteomes" id="UP000215914"/>
    </source>
</evidence>
<protein>
    <submittedName>
        <fullName evidence="1">Uncharacterized protein</fullName>
    </submittedName>
</protein>
<accession>A0A9K3NRA4</accession>
<dbReference type="Proteomes" id="UP000215914">
    <property type="component" value="Unassembled WGS sequence"/>
</dbReference>
<dbReference type="EMBL" id="MNCJ02000319">
    <property type="protein sequence ID" value="KAF5809676.1"/>
    <property type="molecule type" value="Genomic_DNA"/>
</dbReference>
<dbReference type="AlphaFoldDB" id="A0A9K3NRA4"/>
<reference evidence="1" key="2">
    <citation type="submission" date="2020-06" db="EMBL/GenBank/DDBJ databases">
        <title>Helianthus annuus Genome sequencing and assembly Release 2.</title>
        <authorList>
            <person name="Gouzy J."/>
            <person name="Langlade N."/>
            <person name="Munos S."/>
        </authorList>
    </citation>
    <scope>NUCLEOTIDE SEQUENCE</scope>
    <source>
        <tissue evidence="1">Leaves</tissue>
    </source>
</reference>
<comment type="caution">
    <text evidence="1">The sequence shown here is derived from an EMBL/GenBank/DDBJ whole genome shotgun (WGS) entry which is preliminary data.</text>
</comment>